<keyword evidence="6 7" id="KW-0511">Multifunctional enzyme</keyword>
<gene>
    <name evidence="7" type="primary">glnD</name>
    <name evidence="9" type="ORF">D0Y96_06475</name>
</gene>
<name>A0A372ISK8_9BACT</name>
<feature type="domain" description="ACT" evidence="8">
    <location>
        <begin position="680"/>
        <end position="761"/>
    </location>
</feature>
<comment type="similarity">
    <text evidence="7">Belongs to the GlnD family.</text>
</comment>
<dbReference type="SUPFAM" id="SSF81891">
    <property type="entry name" value="Poly A polymerase C-terminal region-like"/>
    <property type="match status" value="1"/>
</dbReference>
<comment type="catalytic activity">
    <reaction evidence="7">
        <text>[protein-PII]-uridylyl-L-tyrosine + H2O = [protein-PII]-L-tyrosine + UMP + H(+)</text>
        <dbReference type="Rhea" id="RHEA:48600"/>
        <dbReference type="Rhea" id="RHEA-COMP:12147"/>
        <dbReference type="Rhea" id="RHEA-COMP:12148"/>
        <dbReference type="ChEBI" id="CHEBI:15377"/>
        <dbReference type="ChEBI" id="CHEBI:15378"/>
        <dbReference type="ChEBI" id="CHEBI:46858"/>
        <dbReference type="ChEBI" id="CHEBI:57865"/>
        <dbReference type="ChEBI" id="CHEBI:90602"/>
    </reaction>
</comment>
<dbReference type="CDD" id="cd05401">
    <property type="entry name" value="NT_GlnE_GlnD_like"/>
    <property type="match status" value="1"/>
</dbReference>
<dbReference type="InterPro" id="IPR003607">
    <property type="entry name" value="HD/PDEase_dom"/>
</dbReference>
<evidence type="ECO:0000256" key="2">
    <source>
        <dbReference type="ARBA" id="ARBA00022695"/>
    </source>
</evidence>
<evidence type="ECO:0000256" key="1">
    <source>
        <dbReference type="ARBA" id="ARBA00022679"/>
    </source>
</evidence>
<dbReference type="Pfam" id="PF01966">
    <property type="entry name" value="HD"/>
    <property type="match status" value="1"/>
</dbReference>
<accession>A0A372ISK8</accession>
<dbReference type="InterPro" id="IPR002912">
    <property type="entry name" value="ACT_dom"/>
</dbReference>
<keyword evidence="1 7" id="KW-0808">Transferase</keyword>
<dbReference type="InterPro" id="IPR010043">
    <property type="entry name" value="UTase/UR"/>
</dbReference>
<organism evidence="9 10">
    <name type="scientific">Paracidobacterium acidisoli</name>
    <dbReference type="NCBI Taxonomy" id="2303751"/>
    <lineage>
        <taxon>Bacteria</taxon>
        <taxon>Pseudomonadati</taxon>
        <taxon>Acidobacteriota</taxon>
        <taxon>Terriglobia</taxon>
        <taxon>Terriglobales</taxon>
        <taxon>Acidobacteriaceae</taxon>
        <taxon>Paracidobacterium</taxon>
    </lineage>
</organism>
<dbReference type="InterPro" id="IPR043519">
    <property type="entry name" value="NT_sf"/>
</dbReference>
<proteinExistence type="inferred from homology"/>
<dbReference type="SUPFAM" id="SSF81301">
    <property type="entry name" value="Nucleotidyltransferase"/>
    <property type="match status" value="1"/>
</dbReference>
<dbReference type="EMBL" id="QVQT01000002">
    <property type="protein sequence ID" value="RFU17761.1"/>
    <property type="molecule type" value="Genomic_DNA"/>
</dbReference>
<dbReference type="PROSITE" id="PS51671">
    <property type="entry name" value="ACT"/>
    <property type="match status" value="2"/>
</dbReference>
<dbReference type="Gene3D" id="1.10.3090.10">
    <property type="entry name" value="cca-adding enzyme, domain 2"/>
    <property type="match status" value="1"/>
</dbReference>
<dbReference type="RefSeq" id="WP_117298509.1">
    <property type="nucleotide sequence ID" value="NZ_QVQT02000002.1"/>
</dbReference>
<keyword evidence="4 7" id="KW-0378">Hydrolase</keyword>
<dbReference type="SMART" id="SM00471">
    <property type="entry name" value="HDc"/>
    <property type="match status" value="1"/>
</dbReference>
<keyword evidence="3" id="KW-0677">Repeat</keyword>
<evidence type="ECO:0000313" key="9">
    <source>
        <dbReference type="EMBL" id="RFU17761.1"/>
    </source>
</evidence>
<dbReference type="EC" id="2.7.7.59" evidence="7"/>
<keyword evidence="5 7" id="KW-0460">Magnesium</keyword>
<comment type="cofactor">
    <cofactor evidence="7">
        <name>Mg(2+)</name>
        <dbReference type="ChEBI" id="CHEBI:18420"/>
    </cofactor>
</comment>
<reference evidence="9 10" key="1">
    <citation type="submission" date="2018-08" db="EMBL/GenBank/DDBJ databases">
        <title>Acidipila sp. 4G-K13, an acidobacterium isolated from forest soil.</title>
        <authorList>
            <person name="Gao Z.-H."/>
            <person name="Qiu L.-H."/>
        </authorList>
    </citation>
    <scope>NUCLEOTIDE SEQUENCE [LARGE SCALE GENOMIC DNA]</scope>
    <source>
        <strain evidence="9 10">4G-K13</strain>
    </source>
</reference>
<sequence length="863" mass="98328">MISEPAAVTRLRNLYQQESAQLRQAFERTGDGSAAIRRRALSAGRLLSQLWDDLAPQAADAGVALIATGGFGRRELFPFSDVDVLCLCATEKIEQDFRETIRVVAQSLWDIGFRASITTRTMKECERVNPDNLEFTISLLDRRFLAGDFGLYRKFEGDLLPSVVLSEWNTIIQNLAEIARARHTKYGNTIHHLEPNIKECPGGLRDYHLSKWLTLLNTLHDHKQWPPPTNDFYGTHDEPESAYDFLAATRCFLHYRSGRDDNTLSWQAQDEAAALSIGLETRGTSDPAYWMRTYYREARMVFRRACLLLDAVPPARRSFYRQFRRRRTPVPGTDFFLENGRLDLAEGATVNDADSMLQIFGFIARHGYKLSQAAEDQITDALPVLAVQMPEGPFLWNCLRDVLLGPWAAHALRTMHALGILELLIPEFHGIDSLVIRDSWHRYTVDEHTFLVIDNVHRLLQPQNEWEKRLGSLLPELDRTDLFLLGLLMHDTGKARRTGDHATSSVELCESLFARLEFDSEERETIRRIIRNHLEMSAALRRDIFDPENVRTFAEKIASPQQLKMLTIMTYADIKSVSPEALTPWKTESLWQLYMSASNFFDRSVDETRYHAAANPALLNRIVALMPERSDELRLFLEGLPQRYLQTRLPEQIIAHFRMTLDLPREPIQLAFRTVRQLHEITLITPDRPLLFADMAGVLSAWGMNIVKADAFSNEAGVIVDTFQFTDPYKTLELNPSEIDRFLSSIREGLSIHASLEKLLRARSHASRRTAAKVEMETRLEFDNAASTHSTLLQVVAEDTPGLLREIALTFAACNCDIQVALIDTEGEIAIDVFYLTAHGVRLTEAAQQVLSRALRQALEKLR</sequence>
<feature type="domain" description="ACT" evidence="8">
    <location>
        <begin position="792"/>
        <end position="863"/>
    </location>
</feature>
<evidence type="ECO:0000256" key="4">
    <source>
        <dbReference type="ARBA" id="ARBA00022801"/>
    </source>
</evidence>
<dbReference type="GO" id="GO:0008081">
    <property type="term" value="F:phosphoric diester hydrolase activity"/>
    <property type="evidence" value="ECO:0007669"/>
    <property type="project" value="UniProtKB-UniRule"/>
</dbReference>
<dbReference type="InterPro" id="IPR013546">
    <property type="entry name" value="PII_UdlTrfase/GS_AdlTrfase"/>
</dbReference>
<evidence type="ECO:0000259" key="8">
    <source>
        <dbReference type="PROSITE" id="PS51671"/>
    </source>
</evidence>
<dbReference type="SUPFAM" id="SSF55021">
    <property type="entry name" value="ACT-like"/>
    <property type="match status" value="2"/>
</dbReference>
<comment type="catalytic activity">
    <reaction evidence="7">
        <text>[protein-PII]-L-tyrosine + UTP = [protein-PII]-uridylyl-L-tyrosine + diphosphate</text>
        <dbReference type="Rhea" id="RHEA:13673"/>
        <dbReference type="Rhea" id="RHEA-COMP:12147"/>
        <dbReference type="Rhea" id="RHEA-COMP:12148"/>
        <dbReference type="ChEBI" id="CHEBI:33019"/>
        <dbReference type="ChEBI" id="CHEBI:46398"/>
        <dbReference type="ChEBI" id="CHEBI:46858"/>
        <dbReference type="ChEBI" id="CHEBI:90602"/>
        <dbReference type="EC" id="2.7.7.59"/>
    </reaction>
</comment>
<evidence type="ECO:0000256" key="6">
    <source>
        <dbReference type="ARBA" id="ARBA00023268"/>
    </source>
</evidence>
<dbReference type="AlphaFoldDB" id="A0A372ISK8"/>
<dbReference type="GO" id="GO:0008773">
    <property type="term" value="F:[protein-PII] uridylyltransferase activity"/>
    <property type="evidence" value="ECO:0007669"/>
    <property type="project" value="UniProtKB-UniRule"/>
</dbReference>
<protein>
    <recommendedName>
        <fullName evidence="7">Bifunctional uridylyltransferase/uridylyl-removing enzyme</fullName>
        <shortName evidence="7">UTase/UR</shortName>
    </recommendedName>
    <alternativeName>
        <fullName evidence="7">Bifunctional [protein-PII] modification enzyme</fullName>
    </alternativeName>
    <alternativeName>
        <fullName evidence="7">Bifunctional nitrogen sensor protein</fullName>
    </alternativeName>
    <domain>
        <recommendedName>
            <fullName evidence="7">[Protein-PII] uridylyltransferase</fullName>
            <shortName evidence="7">PII uridylyltransferase</shortName>
            <shortName evidence="7">UTase</shortName>
            <ecNumber evidence="7">2.7.7.59</ecNumber>
        </recommendedName>
    </domain>
    <domain>
        <recommendedName>
            <fullName evidence="7">[Protein-PII]-UMP uridylyl-removing enzyme</fullName>
            <shortName evidence="7">UR</shortName>
            <ecNumber evidence="7">3.1.4.-</ecNumber>
        </recommendedName>
    </domain>
</protein>
<comment type="caution">
    <text evidence="7">Lacks conserved residue(s) required for the propagation of feature annotation.</text>
</comment>
<dbReference type="CDD" id="cd04899">
    <property type="entry name" value="ACT_ACR-UUR-like_2"/>
    <property type="match status" value="1"/>
</dbReference>
<dbReference type="OrthoDB" id="9758038at2"/>
<evidence type="ECO:0000256" key="5">
    <source>
        <dbReference type="ARBA" id="ARBA00022842"/>
    </source>
</evidence>
<evidence type="ECO:0000256" key="3">
    <source>
        <dbReference type="ARBA" id="ARBA00022737"/>
    </source>
</evidence>
<evidence type="ECO:0000256" key="7">
    <source>
        <dbReference type="HAMAP-Rule" id="MF_00277"/>
    </source>
</evidence>
<dbReference type="InterPro" id="IPR006674">
    <property type="entry name" value="HD_domain"/>
</dbReference>
<feature type="region of interest" description="Uridylyltransferase" evidence="7">
    <location>
        <begin position="1"/>
        <end position="329"/>
    </location>
</feature>
<dbReference type="PIRSF" id="PIRSF006288">
    <property type="entry name" value="PII_uridyltransf"/>
    <property type="match status" value="1"/>
</dbReference>
<dbReference type="InterPro" id="IPR045865">
    <property type="entry name" value="ACT-like_dom_sf"/>
</dbReference>
<comment type="function">
    <text evidence="7">Modifies, by uridylylation and deuridylylation, the PII regulatory proteins (GlnB and homologs), in response to the nitrogen status of the cell that GlnD senses through the glutamine level. Under low glutamine levels, catalyzes the conversion of the PII proteins and UTP to PII-UMP and PPi, while under higher glutamine levels, GlnD hydrolyzes PII-UMP to PII and UMP (deuridylylation). Thus, controls uridylylation state and activity of the PII proteins, and plays an important role in the regulation of nitrogen metabolism.</text>
</comment>
<dbReference type="GO" id="GO:0006808">
    <property type="term" value="P:regulation of nitrogen utilization"/>
    <property type="evidence" value="ECO:0007669"/>
    <property type="project" value="UniProtKB-UniRule"/>
</dbReference>
<dbReference type="CDD" id="cd04900">
    <property type="entry name" value="ACT_UUR-like_1"/>
    <property type="match status" value="1"/>
</dbReference>
<dbReference type="Pfam" id="PF08335">
    <property type="entry name" value="GlnD_UR_UTase"/>
    <property type="match status" value="1"/>
</dbReference>
<comment type="activity regulation">
    <text evidence="7">Uridylyltransferase (UTase) activity is inhibited by glutamine, while glutamine activates uridylyl-removing (UR) activity.</text>
</comment>
<comment type="domain">
    <text evidence="7">Has four distinct domains: an N-terminal nucleotidyltransferase (NT) domain responsible for UTase activity, a central HD domain that encodes UR activity, and two C-terminal ACT domains that seem to have a role in glutamine sensing.</text>
</comment>
<keyword evidence="10" id="KW-1185">Reference proteome</keyword>
<dbReference type="EC" id="3.1.4.-" evidence="7"/>
<keyword evidence="2 7" id="KW-0548">Nucleotidyltransferase</keyword>
<dbReference type="HAMAP" id="MF_00277">
    <property type="entry name" value="PII_uridylyl_transf"/>
    <property type="match status" value="1"/>
</dbReference>
<comment type="caution">
    <text evidence="9">The sequence shown here is derived from an EMBL/GenBank/DDBJ whole genome shotgun (WGS) entry which is preliminary data.</text>
</comment>
<evidence type="ECO:0000313" key="10">
    <source>
        <dbReference type="Proteomes" id="UP000264702"/>
    </source>
</evidence>
<dbReference type="Proteomes" id="UP000264702">
    <property type="component" value="Unassembled WGS sequence"/>
</dbReference>
<dbReference type="PANTHER" id="PTHR47320:SF1">
    <property type="entry name" value="BIFUNCTIONAL URIDYLYLTRANSFERASE_URIDYLYL-REMOVING ENZYME"/>
    <property type="match status" value="1"/>
</dbReference>
<dbReference type="PANTHER" id="PTHR47320">
    <property type="entry name" value="BIFUNCTIONAL URIDYLYLTRANSFERASE/URIDYLYL-REMOVING ENZYME"/>
    <property type="match status" value="1"/>
</dbReference>